<name>A0A448XMP6_9PLAT</name>
<evidence type="ECO:0000313" key="2">
    <source>
        <dbReference type="Proteomes" id="UP000784294"/>
    </source>
</evidence>
<keyword evidence="2" id="KW-1185">Reference proteome</keyword>
<evidence type="ECO:0000313" key="1">
    <source>
        <dbReference type="EMBL" id="VEL40370.1"/>
    </source>
</evidence>
<dbReference type="Proteomes" id="UP000784294">
    <property type="component" value="Unassembled WGS sequence"/>
</dbReference>
<dbReference type="EMBL" id="CAAALY010264648">
    <property type="protein sequence ID" value="VEL40370.1"/>
    <property type="molecule type" value="Genomic_DNA"/>
</dbReference>
<proteinExistence type="predicted"/>
<gene>
    <name evidence="1" type="ORF">PXEA_LOCUS33810</name>
</gene>
<sequence>MYSEEAINNRNINANTHIAFSTSGSEDDPHNNQTGKLDLNPLMQLVRLYKLWTPSLTTRMLLVSVDITRPISSPHEETRTLNPSVMGEIQREVTQSERALCAARFYAGHLVNSKCSNMRMCSDICSSTAPDRG</sequence>
<dbReference type="AlphaFoldDB" id="A0A448XMP6"/>
<accession>A0A448XMP6</accession>
<reference evidence="1" key="1">
    <citation type="submission" date="2018-11" db="EMBL/GenBank/DDBJ databases">
        <authorList>
            <consortium name="Pathogen Informatics"/>
        </authorList>
    </citation>
    <scope>NUCLEOTIDE SEQUENCE</scope>
</reference>
<organism evidence="1 2">
    <name type="scientific">Protopolystoma xenopodis</name>
    <dbReference type="NCBI Taxonomy" id="117903"/>
    <lineage>
        <taxon>Eukaryota</taxon>
        <taxon>Metazoa</taxon>
        <taxon>Spiralia</taxon>
        <taxon>Lophotrochozoa</taxon>
        <taxon>Platyhelminthes</taxon>
        <taxon>Monogenea</taxon>
        <taxon>Polyopisthocotylea</taxon>
        <taxon>Polystomatidea</taxon>
        <taxon>Polystomatidae</taxon>
        <taxon>Protopolystoma</taxon>
    </lineage>
</organism>
<comment type="caution">
    <text evidence="1">The sequence shown here is derived from an EMBL/GenBank/DDBJ whole genome shotgun (WGS) entry which is preliminary data.</text>
</comment>
<protein>
    <submittedName>
        <fullName evidence="1">Uncharacterized protein</fullName>
    </submittedName>
</protein>